<reference evidence="4 5" key="1">
    <citation type="submission" date="2023-08" db="EMBL/GenBank/DDBJ databases">
        <title>Oxalobacteraceae gen .nov., isolated from river sludge outside the plant.</title>
        <authorList>
            <person name="Zhao S.Y."/>
        </authorList>
    </citation>
    <scope>NUCLEOTIDE SEQUENCE [LARGE SCALE GENOMIC DNA]</scope>
    <source>
        <strain evidence="4 5">R-40</strain>
    </source>
</reference>
<gene>
    <name evidence="4" type="ORF">Q8A64_06125</name>
</gene>
<dbReference type="EMBL" id="JAUYVH010000002">
    <property type="protein sequence ID" value="MDQ9169986.1"/>
    <property type="molecule type" value="Genomic_DNA"/>
</dbReference>
<name>A0ABU1BPP6_9BURK</name>
<evidence type="ECO:0000313" key="4">
    <source>
        <dbReference type="EMBL" id="MDQ9169986.1"/>
    </source>
</evidence>
<evidence type="ECO:0000259" key="3">
    <source>
        <dbReference type="Pfam" id="PF16537"/>
    </source>
</evidence>
<keyword evidence="5" id="KW-1185">Reference proteome</keyword>
<organism evidence="4 5">
    <name type="scientific">Keguizhuia sedimenti</name>
    <dbReference type="NCBI Taxonomy" id="3064264"/>
    <lineage>
        <taxon>Bacteria</taxon>
        <taxon>Pseudomonadati</taxon>
        <taxon>Pseudomonadota</taxon>
        <taxon>Betaproteobacteria</taxon>
        <taxon>Burkholderiales</taxon>
        <taxon>Oxalobacteraceae</taxon>
        <taxon>Keguizhuia</taxon>
    </lineage>
</organism>
<dbReference type="RefSeq" id="WP_338435906.1">
    <property type="nucleotide sequence ID" value="NZ_JAUYVH010000002.1"/>
</dbReference>
<dbReference type="Proteomes" id="UP001225596">
    <property type="component" value="Unassembled WGS sequence"/>
</dbReference>
<comment type="caution">
    <text evidence="4">The sequence shown here is derived from an EMBL/GenBank/DDBJ whole genome shotgun (WGS) entry which is preliminary data.</text>
</comment>
<evidence type="ECO:0000256" key="1">
    <source>
        <dbReference type="SAM" id="MobiDB-lite"/>
    </source>
</evidence>
<keyword evidence="2" id="KW-1133">Transmembrane helix</keyword>
<feature type="transmembrane region" description="Helical" evidence="2">
    <location>
        <begin position="44"/>
        <end position="62"/>
    </location>
</feature>
<proteinExistence type="predicted"/>
<feature type="region of interest" description="Disordered" evidence="1">
    <location>
        <begin position="107"/>
        <end position="181"/>
    </location>
</feature>
<evidence type="ECO:0000256" key="2">
    <source>
        <dbReference type="SAM" id="Phobius"/>
    </source>
</evidence>
<keyword evidence="2" id="KW-0472">Membrane</keyword>
<dbReference type="InterPro" id="IPR032389">
    <property type="entry name" value="GspB_C"/>
</dbReference>
<evidence type="ECO:0000313" key="5">
    <source>
        <dbReference type="Proteomes" id="UP001225596"/>
    </source>
</evidence>
<feature type="compositionally biased region" description="Low complexity" evidence="1">
    <location>
        <begin position="136"/>
        <end position="146"/>
    </location>
</feature>
<protein>
    <submittedName>
        <fullName evidence="4">General secretion pathway protein GspB</fullName>
    </submittedName>
</protein>
<dbReference type="Pfam" id="PF16537">
    <property type="entry name" value="T2SSB"/>
    <property type="match status" value="1"/>
</dbReference>
<keyword evidence="2" id="KW-0812">Transmembrane</keyword>
<sequence>MSYILDALKKAESERKLGSVPNVYAEPLPVAKFDEQGSALGKPWLWVIAAMLLAAGIAALWIKASYQEASPARLLPVAQQAPEPASAVTSAPHTVAAKQEVMQTAIPAPKPQENSKSGAKMEKAVAQSEAKPKAPAKPVVHAVKAPNRQLAKSDTQAKPEKDIQAGSVAQSTASSAPPAEQPVMEQVAALRDLPAHIQRSIPPISVGGYIYSTKPAERSILLNNRLVREGEQVASGLTLERMMPKEAVLNYQGQRFRLSY</sequence>
<accession>A0ABU1BPP6</accession>
<feature type="domain" description="Type II secretion system protein GspB C-terminal" evidence="3">
    <location>
        <begin position="201"/>
        <end position="258"/>
    </location>
</feature>